<dbReference type="GO" id="GO:0015074">
    <property type="term" value="P:DNA integration"/>
    <property type="evidence" value="ECO:0007669"/>
    <property type="project" value="InterPro"/>
</dbReference>
<protein>
    <recommendedName>
        <fullName evidence="1">Integrase catalytic domain-containing protein</fullName>
    </recommendedName>
</protein>
<dbReference type="Pfam" id="PF00665">
    <property type="entry name" value="rve"/>
    <property type="match status" value="1"/>
</dbReference>
<feature type="domain" description="Integrase catalytic" evidence="1">
    <location>
        <begin position="75"/>
        <end position="241"/>
    </location>
</feature>
<evidence type="ECO:0000259" key="1">
    <source>
        <dbReference type="PROSITE" id="PS50994"/>
    </source>
</evidence>
<dbReference type="HOGENOM" id="CLU_027402_4_1_12"/>
<dbReference type="InterPro" id="IPR050900">
    <property type="entry name" value="Transposase_IS3/IS150/IS904"/>
</dbReference>
<organism evidence="2">
    <name type="scientific">Treponema denticola H1-T</name>
    <dbReference type="NCBI Taxonomy" id="999431"/>
    <lineage>
        <taxon>Bacteria</taxon>
        <taxon>Pseudomonadati</taxon>
        <taxon>Spirochaetota</taxon>
        <taxon>Spirochaetia</taxon>
        <taxon>Spirochaetales</taxon>
        <taxon>Treponemataceae</taxon>
        <taxon>Treponema</taxon>
    </lineage>
</organism>
<accession>M2CF83</accession>
<proteinExistence type="predicted"/>
<dbReference type="AlphaFoldDB" id="M2CF83"/>
<dbReference type="InterPro" id="IPR001584">
    <property type="entry name" value="Integrase_cat-core"/>
</dbReference>
<dbReference type="PATRIC" id="fig|999431.4.peg.562"/>
<dbReference type="PANTHER" id="PTHR46889:SF7">
    <property type="entry name" value="TRANSPOSASE FOR INSERTION SEQUENCE ELEMENT IS904"/>
    <property type="match status" value="1"/>
</dbReference>
<dbReference type="Gene3D" id="3.30.420.10">
    <property type="entry name" value="Ribonuclease H-like superfamily/Ribonuclease H"/>
    <property type="match status" value="1"/>
</dbReference>
<comment type="caution">
    <text evidence="2">The sequence shown here is derived from an EMBL/GenBank/DDBJ whole genome shotgun (WGS) entry which is preliminary data.</text>
</comment>
<dbReference type="PROSITE" id="PS50994">
    <property type="entry name" value="INTEGRASE"/>
    <property type="match status" value="1"/>
</dbReference>
<dbReference type="GO" id="GO:0003676">
    <property type="term" value="F:nucleic acid binding"/>
    <property type="evidence" value="ECO:0007669"/>
    <property type="project" value="InterPro"/>
</dbReference>
<dbReference type="InterPro" id="IPR036397">
    <property type="entry name" value="RNaseH_sf"/>
</dbReference>
<sequence>MHEILDEDEENKNYGVRRMQIALEQRGIKRSLSTTVRRVMARGNLLHEDSRTPDGLTKADKKAMRPQNIIKQDFSAQEPLRNLLTDITQIPCKDGKLYVSPLFDCYNGEIISLAMDTNMKKELCIKTITEAYKNFDIKSGAIIHSDCGSQYTRGGYKKMLGQLHAVQSMSGVGKCWDNARMESWFATLKKEKLYQLDTTKLTVEEVNTIVWRYTFAYYNTKRVTTVNPDGLPPLVYRKTAAKKDAA</sequence>
<dbReference type="SUPFAM" id="SSF53098">
    <property type="entry name" value="Ribonuclease H-like"/>
    <property type="match status" value="1"/>
</dbReference>
<evidence type="ECO:0000313" key="2">
    <source>
        <dbReference type="EMBL" id="EMB33009.1"/>
    </source>
</evidence>
<dbReference type="InterPro" id="IPR012337">
    <property type="entry name" value="RNaseH-like_sf"/>
</dbReference>
<name>M2CF83_TREDN</name>
<reference evidence="2" key="1">
    <citation type="submission" date="2012-01" db="EMBL/GenBank/DDBJ databases">
        <title>The Genome Sequence of Treponema denticola H1-T.</title>
        <authorList>
            <consortium name="The Broad Institute Genome Sequencing Platform"/>
            <person name="Earl A."/>
            <person name="Ward D."/>
            <person name="Feldgarden M."/>
            <person name="Gevers D."/>
            <person name="Blanton J.M."/>
            <person name="Fenno C.J."/>
            <person name="Baranova O.V."/>
            <person name="Mathney J."/>
            <person name="Dewhirst F.E."/>
            <person name="Izard J."/>
            <person name="Young S.K."/>
            <person name="Zeng Q."/>
            <person name="Gargeya S."/>
            <person name="Fitzgerald M."/>
            <person name="Haas B."/>
            <person name="Abouelleil A."/>
            <person name="Alvarado L."/>
            <person name="Arachchi H.M."/>
            <person name="Berlin A."/>
            <person name="Chapman S.B."/>
            <person name="Gearin G."/>
            <person name="Goldberg J."/>
            <person name="Griggs A."/>
            <person name="Gujja S."/>
            <person name="Hansen M."/>
            <person name="Heiman D."/>
            <person name="Howarth C."/>
            <person name="Larimer J."/>
            <person name="Lui A."/>
            <person name="MacDonald P.J.P."/>
            <person name="McCowen C."/>
            <person name="Montmayeur A."/>
            <person name="Murphy C."/>
            <person name="Neiman D."/>
            <person name="Pearson M."/>
            <person name="Priest M."/>
            <person name="Roberts A."/>
            <person name="Saif S."/>
            <person name="Shea T."/>
            <person name="Sisk P."/>
            <person name="Stolte C."/>
            <person name="Sykes S."/>
            <person name="Wortman J."/>
            <person name="Nusbaum C."/>
            <person name="Birren B."/>
        </authorList>
    </citation>
    <scope>NUCLEOTIDE SEQUENCE [LARGE SCALE GENOMIC DNA]</scope>
    <source>
        <strain evidence="2">H1-T</strain>
    </source>
</reference>
<dbReference type="EMBL" id="AGDW01000009">
    <property type="protein sequence ID" value="EMB33009.1"/>
    <property type="molecule type" value="Genomic_DNA"/>
</dbReference>
<dbReference type="InterPro" id="IPR048020">
    <property type="entry name" value="Transpos_IS3"/>
</dbReference>
<dbReference type="Proteomes" id="UP000011708">
    <property type="component" value="Chromosome"/>
</dbReference>
<dbReference type="PANTHER" id="PTHR46889">
    <property type="entry name" value="TRANSPOSASE INSF FOR INSERTION SEQUENCE IS3B-RELATED"/>
    <property type="match status" value="1"/>
</dbReference>
<dbReference type="RefSeq" id="WP_002687431.1">
    <property type="nucleotide sequence ID" value="NZ_CM001794.1"/>
</dbReference>
<gene>
    <name evidence="2" type="ORF">HMPREF9725_00541</name>
</gene>
<dbReference type="NCBIfam" id="NF033516">
    <property type="entry name" value="transpos_IS3"/>
    <property type="match status" value="1"/>
</dbReference>